<evidence type="ECO:0000313" key="1">
    <source>
        <dbReference type="EMBL" id="CAE6482828.1"/>
    </source>
</evidence>
<evidence type="ECO:0008006" key="3">
    <source>
        <dbReference type="Google" id="ProtNLM"/>
    </source>
</evidence>
<accession>A0A8H3CEU6</accession>
<dbReference type="EMBL" id="CAJMWR010004085">
    <property type="protein sequence ID" value="CAE6482828.1"/>
    <property type="molecule type" value="Genomic_DNA"/>
</dbReference>
<dbReference type="Gene3D" id="1.20.1280.50">
    <property type="match status" value="1"/>
</dbReference>
<proteinExistence type="predicted"/>
<name>A0A8H3CEU6_9AGAM</name>
<evidence type="ECO:0000313" key="2">
    <source>
        <dbReference type="Proteomes" id="UP000663840"/>
    </source>
</evidence>
<dbReference type="AlphaFoldDB" id="A0A8H3CEU6"/>
<protein>
    <recommendedName>
        <fullName evidence="3">F-box domain-containing protein</fullName>
    </recommendedName>
</protein>
<comment type="caution">
    <text evidence="1">The sequence shown here is derived from an EMBL/GenBank/DDBJ whole genome shotgun (WGS) entry which is preliminary data.</text>
</comment>
<organism evidence="1 2">
    <name type="scientific">Rhizoctonia solani</name>
    <dbReference type="NCBI Taxonomy" id="456999"/>
    <lineage>
        <taxon>Eukaryota</taxon>
        <taxon>Fungi</taxon>
        <taxon>Dikarya</taxon>
        <taxon>Basidiomycota</taxon>
        <taxon>Agaricomycotina</taxon>
        <taxon>Agaricomycetes</taxon>
        <taxon>Cantharellales</taxon>
        <taxon>Ceratobasidiaceae</taxon>
        <taxon>Rhizoctonia</taxon>
    </lineage>
</organism>
<dbReference type="Proteomes" id="UP000663840">
    <property type="component" value="Unassembled WGS sequence"/>
</dbReference>
<gene>
    <name evidence="1" type="ORF">RDB_LOCUS136750</name>
</gene>
<sequence length="563" mass="63468">MEELISASNSFTSALRRYSTACRAATELFASSRDTKNTSNGILKFISLELQDIAQHELEIQKTRCILAQSRNSARTIAPINALPLDILTQIFDTVYYWGRCSISGEYHFDNETGCLRYPNWLAPDTLSHVCKHWRRVILASPSSWTHIDITNTDDLSPLFQKLLCRGETFAERALPHNLTVHLSLATPTNPISCYGEAERLNRFHSIVGSRTKSLELELWTENSAFRELLERSLVHAVPGVLQNISITVKSSDNGGVVMANTHQGNSQATAMKLGIPEYFLSNLLGPVTVLRLQNLFFPWYSSAYSGLSDLRLLTNFRGQGAISIPIHNLRDILQSSPGLRILHLNINVDIRSPYMNFHPTQENPPISLKDLQELNLRRMCGSQRDMVFSIVQPGDRPLTLSVSVQPEVYDTLGARHLLSPAILDFSKRSNITRLYLEDLEEETRFFGDILTGLSVGPTGLRTLGLERFIIAKEITDNRMQTMGQQWPVKVEHLLMSKCTYAISTLRALVQLCPIQVFAEVSSEYIQFSERGYEEMATIFPVLMLPETGYPVDQWNELGVLDC</sequence>
<reference evidence="1" key="1">
    <citation type="submission" date="2021-01" db="EMBL/GenBank/DDBJ databases">
        <authorList>
            <person name="Kaushik A."/>
        </authorList>
    </citation>
    <scope>NUCLEOTIDE SEQUENCE</scope>
    <source>
        <strain evidence="1">AG1-1A</strain>
    </source>
</reference>